<reference evidence="1" key="1">
    <citation type="submission" date="2023-05" db="EMBL/GenBank/DDBJ databases">
        <authorList>
            <consortium name="ELIXIR-Norway"/>
        </authorList>
    </citation>
    <scope>NUCLEOTIDE SEQUENCE</scope>
</reference>
<reference evidence="1" key="2">
    <citation type="submission" date="2025-03" db="EMBL/GenBank/DDBJ databases">
        <authorList>
            <consortium name="ELIXIR-Norway"/>
            <consortium name="Elixir Norway"/>
        </authorList>
    </citation>
    <scope>NUCLEOTIDE SEQUENCE</scope>
</reference>
<protein>
    <submittedName>
        <fullName evidence="1">Uncharacterized protein</fullName>
    </submittedName>
</protein>
<sequence length="290" mass="28675">MIANECTQVQADPKGGRIFAAPLCGPDSGAGLGIAGVPSPSRPGSESAALGRALRLEPGGGPRVDPPAPPQAGAEAPPRANRPPTTPVARPHPPPPQPPASSAAPAPAPPPPAWSAPSPARAGPLRLPGGASRLALPSSPTALSRSLPALPSGEESSTERIDSSALCGRPAPNSSVRSELDFPRRRPRRRRHSGGGGGGGGSGGGGGASVSTPGPRHFGLGASAAQGLKAAAGARGSAAPSRVPDGSPPPRMGCDIAVATKEEVEVGMVVKEQVANTLQRKAWTSCKGKS</sequence>
<evidence type="ECO:0000313" key="2">
    <source>
        <dbReference type="Proteomes" id="UP001162501"/>
    </source>
</evidence>
<name>A0AC59Z7W6_RANTA</name>
<proteinExistence type="predicted"/>
<dbReference type="EMBL" id="OX596109">
    <property type="protein sequence ID" value="CAN0297955.1"/>
    <property type="molecule type" value="Genomic_DNA"/>
</dbReference>
<evidence type="ECO:0000313" key="1">
    <source>
        <dbReference type="EMBL" id="CAN0297955.1"/>
    </source>
</evidence>
<gene>
    <name evidence="1" type="ORF">MRATA1EN22A_LOCUS15163</name>
</gene>
<accession>A0AC59Z7W6</accession>
<dbReference type="Proteomes" id="UP001162501">
    <property type="component" value="Chromosome 25"/>
</dbReference>
<organism evidence="1 2">
    <name type="scientific">Rangifer tarandus platyrhynchus</name>
    <name type="common">Svalbard reindeer</name>
    <dbReference type="NCBI Taxonomy" id="3082113"/>
    <lineage>
        <taxon>Eukaryota</taxon>
        <taxon>Metazoa</taxon>
        <taxon>Chordata</taxon>
        <taxon>Craniata</taxon>
        <taxon>Vertebrata</taxon>
        <taxon>Euteleostomi</taxon>
        <taxon>Mammalia</taxon>
        <taxon>Eutheria</taxon>
        <taxon>Laurasiatheria</taxon>
        <taxon>Artiodactyla</taxon>
        <taxon>Ruminantia</taxon>
        <taxon>Pecora</taxon>
        <taxon>Cervidae</taxon>
        <taxon>Odocoileinae</taxon>
        <taxon>Rangifer</taxon>
    </lineage>
</organism>